<proteinExistence type="predicted"/>
<feature type="region of interest" description="Disordered" evidence="1">
    <location>
        <begin position="138"/>
        <end position="174"/>
    </location>
</feature>
<dbReference type="AlphaFoldDB" id="A0A085NJF5"/>
<dbReference type="Proteomes" id="UP000030758">
    <property type="component" value="Unassembled WGS sequence"/>
</dbReference>
<dbReference type="Proteomes" id="UP000030764">
    <property type="component" value="Unassembled WGS sequence"/>
</dbReference>
<evidence type="ECO:0008006" key="6">
    <source>
        <dbReference type="Google" id="ProtNLM"/>
    </source>
</evidence>
<dbReference type="Gene3D" id="1.20.5.320">
    <property type="entry name" value="6-Phosphogluconate Dehydrogenase, domain 3"/>
    <property type="match status" value="1"/>
</dbReference>
<evidence type="ECO:0000256" key="1">
    <source>
        <dbReference type="SAM" id="MobiDB-lite"/>
    </source>
</evidence>
<evidence type="ECO:0000313" key="4">
    <source>
        <dbReference type="EMBL" id="KFD69601.1"/>
    </source>
</evidence>
<organism evidence="4">
    <name type="scientific">Trichuris suis</name>
    <name type="common">pig whipworm</name>
    <dbReference type="NCBI Taxonomy" id="68888"/>
    <lineage>
        <taxon>Eukaryota</taxon>
        <taxon>Metazoa</taxon>
        <taxon>Ecdysozoa</taxon>
        <taxon>Nematoda</taxon>
        <taxon>Enoplea</taxon>
        <taxon>Dorylaimia</taxon>
        <taxon>Trichinellida</taxon>
        <taxon>Trichuridae</taxon>
        <taxon>Trichuris</taxon>
    </lineage>
</organism>
<keyword evidence="2" id="KW-0472">Membrane</keyword>
<accession>A0A085NJF5</accession>
<evidence type="ECO:0000313" key="3">
    <source>
        <dbReference type="EMBL" id="KFD57083.1"/>
    </source>
</evidence>
<dbReference type="EMBL" id="KL367494">
    <property type="protein sequence ID" value="KFD69601.1"/>
    <property type="molecule type" value="Genomic_DNA"/>
</dbReference>
<evidence type="ECO:0000313" key="5">
    <source>
        <dbReference type="Proteomes" id="UP000030764"/>
    </source>
</evidence>
<dbReference type="Pfam" id="PF01391">
    <property type="entry name" value="Collagen"/>
    <property type="match status" value="1"/>
</dbReference>
<keyword evidence="5" id="KW-1185">Reference proteome</keyword>
<protein>
    <recommendedName>
        <fullName evidence="6">Nematode cuticle collagen N-terminal domain-containing protein</fullName>
    </recommendedName>
</protein>
<evidence type="ECO:0000256" key="2">
    <source>
        <dbReference type="SAM" id="Phobius"/>
    </source>
</evidence>
<sequence>MHASFLRLSAPGSGSNEIFSLLSALEMDRKENAYRWIIASSLMLSLSLGALLSTVLPTVYKELLLKNAVLRNGKETCSIAITQIDRAIHEMKVILSRSNRTARQTYTNVPAAPGTLPPGIYAPQVQCGMQETDIQCCRPGPPGFPGPPGQNGEHGTPGHPGEAGLSGLSMLNLT</sequence>
<feature type="transmembrane region" description="Helical" evidence="2">
    <location>
        <begin position="33"/>
        <end position="56"/>
    </location>
</feature>
<keyword evidence="2" id="KW-1133">Transmembrane helix</keyword>
<reference evidence="4 5" key="1">
    <citation type="journal article" date="2014" name="Nat. Genet.">
        <title>Genome and transcriptome of the porcine whipworm Trichuris suis.</title>
        <authorList>
            <person name="Jex A.R."/>
            <person name="Nejsum P."/>
            <person name="Schwarz E.M."/>
            <person name="Hu L."/>
            <person name="Young N.D."/>
            <person name="Hall R.S."/>
            <person name="Korhonen P.K."/>
            <person name="Liao S."/>
            <person name="Thamsborg S."/>
            <person name="Xia J."/>
            <person name="Xu P."/>
            <person name="Wang S."/>
            <person name="Scheerlinck J.P."/>
            <person name="Hofmann A."/>
            <person name="Sternberg P.W."/>
            <person name="Wang J."/>
            <person name="Gasser R.B."/>
        </authorList>
    </citation>
    <scope>NUCLEOTIDE SEQUENCE [LARGE SCALE GENOMIC DNA]</scope>
    <source>
        <strain evidence="4">DCEP-RM93F</strain>
        <strain evidence="3">DCEP-RM93M</strain>
    </source>
</reference>
<keyword evidence="2" id="KW-0812">Transmembrane</keyword>
<feature type="compositionally biased region" description="Pro residues" evidence="1">
    <location>
        <begin position="139"/>
        <end position="148"/>
    </location>
</feature>
<name>A0A085NJF5_9BILA</name>
<dbReference type="EMBL" id="KL363190">
    <property type="protein sequence ID" value="KFD57083.1"/>
    <property type="molecule type" value="Genomic_DNA"/>
</dbReference>
<gene>
    <name evidence="3" type="ORF">M513_01968</name>
    <name evidence="4" type="ORF">M514_01968</name>
</gene>
<dbReference type="InterPro" id="IPR008160">
    <property type="entry name" value="Collagen"/>
</dbReference>